<accession>G7E2S5</accession>
<evidence type="ECO:0000256" key="7">
    <source>
        <dbReference type="ARBA" id="ARBA00023053"/>
    </source>
</evidence>
<evidence type="ECO:0000256" key="9">
    <source>
        <dbReference type="ARBA" id="ARBA00023136"/>
    </source>
</evidence>
<dbReference type="AlphaFoldDB" id="G7E2S5"/>
<feature type="compositionally biased region" description="Polar residues" evidence="11">
    <location>
        <begin position="682"/>
        <end position="694"/>
    </location>
</feature>
<feature type="transmembrane region" description="Helical" evidence="12">
    <location>
        <begin position="102"/>
        <end position="122"/>
    </location>
</feature>
<feature type="compositionally biased region" description="Basic and acidic residues" evidence="11">
    <location>
        <begin position="565"/>
        <end position="595"/>
    </location>
</feature>
<feature type="transmembrane region" description="Helical" evidence="12">
    <location>
        <begin position="40"/>
        <end position="59"/>
    </location>
</feature>
<dbReference type="GO" id="GO:0042391">
    <property type="term" value="P:regulation of membrane potential"/>
    <property type="evidence" value="ECO:0007669"/>
    <property type="project" value="InterPro"/>
</dbReference>
<evidence type="ECO:0000313" key="15">
    <source>
        <dbReference type="Proteomes" id="UP000009131"/>
    </source>
</evidence>
<evidence type="ECO:0000256" key="2">
    <source>
        <dbReference type="ARBA" id="ARBA00005248"/>
    </source>
</evidence>
<feature type="transmembrane region" description="Helical" evidence="12">
    <location>
        <begin position="364"/>
        <end position="386"/>
    </location>
</feature>
<dbReference type="GO" id="GO:0120029">
    <property type="term" value="P:proton export across plasma membrane"/>
    <property type="evidence" value="ECO:0007669"/>
    <property type="project" value="InterPro"/>
</dbReference>
<reference evidence="14 15" key="1">
    <citation type="journal article" date="2011" name="J. Gen. Appl. Microbiol.">
        <title>Draft genome sequencing of the enigmatic basidiomycete Mixia osmundae.</title>
        <authorList>
            <person name="Nishida H."/>
            <person name="Nagatsuka Y."/>
            <person name="Sugiyama J."/>
        </authorList>
    </citation>
    <scope>NUCLEOTIDE SEQUENCE [LARGE SCALE GENOMIC DNA]</scope>
    <source>
        <strain evidence="15">CBS 9802 / IAM 14324 / JCM 22182 / KY 12970</strain>
    </source>
</reference>
<feature type="region of interest" description="Disordered" evidence="11">
    <location>
        <begin position="619"/>
        <end position="646"/>
    </location>
</feature>
<keyword evidence="6 12" id="KW-1133">Transmembrane helix</keyword>
<dbReference type="RefSeq" id="XP_014568378.1">
    <property type="nucleotide sequence ID" value="XM_014712892.1"/>
</dbReference>
<keyword evidence="9 12" id="KW-0472">Membrane</keyword>
<feature type="transmembrane region" description="Helical" evidence="12">
    <location>
        <begin position="238"/>
        <end position="260"/>
    </location>
</feature>
<comment type="subcellular location">
    <subcellularLocation>
        <location evidence="1">Membrane</location>
        <topology evidence="1">Multi-pass membrane protein</topology>
    </subcellularLocation>
</comment>
<evidence type="ECO:0000256" key="6">
    <source>
        <dbReference type="ARBA" id="ARBA00022989"/>
    </source>
</evidence>
<comment type="similarity">
    <text evidence="2">Belongs to the fungal Na(+)/H(+) exchanger family.</text>
</comment>
<proteinExistence type="inferred from homology"/>
<keyword evidence="15" id="KW-1185">Reference proteome</keyword>
<keyword evidence="10" id="KW-0739">Sodium transport</keyword>
<feature type="transmembrane region" description="Helical" evidence="12">
    <location>
        <begin position="398"/>
        <end position="421"/>
    </location>
</feature>
<evidence type="ECO:0000256" key="11">
    <source>
        <dbReference type="SAM" id="MobiDB-lite"/>
    </source>
</evidence>
<feature type="region of interest" description="Disordered" evidence="11">
    <location>
        <begin position="827"/>
        <end position="957"/>
    </location>
</feature>
<feature type="transmembrane region" description="Helical" evidence="12">
    <location>
        <begin position="64"/>
        <end position="82"/>
    </location>
</feature>
<feature type="region of interest" description="Disordered" evidence="11">
    <location>
        <begin position="490"/>
        <end position="595"/>
    </location>
</feature>
<feature type="region of interest" description="Disordered" evidence="11">
    <location>
        <begin position="671"/>
        <end position="786"/>
    </location>
</feature>
<dbReference type="HOGENOM" id="CLU_308370_0_0_1"/>
<dbReference type="OrthoDB" id="2190219at2759"/>
<evidence type="ECO:0000256" key="5">
    <source>
        <dbReference type="ARBA" id="ARBA00022692"/>
    </source>
</evidence>
<evidence type="ECO:0000256" key="8">
    <source>
        <dbReference type="ARBA" id="ARBA00023065"/>
    </source>
</evidence>
<feature type="compositionally biased region" description="Basic and acidic residues" evidence="11">
    <location>
        <begin position="755"/>
        <end position="786"/>
    </location>
</feature>
<keyword evidence="5 12" id="KW-0812">Transmembrane</keyword>
<feature type="transmembrane region" description="Helical" evidence="12">
    <location>
        <begin position="134"/>
        <end position="157"/>
    </location>
</feature>
<evidence type="ECO:0000256" key="10">
    <source>
        <dbReference type="ARBA" id="ARBA00023201"/>
    </source>
</evidence>
<comment type="caution">
    <text evidence="14">The sequence shown here is derived from an EMBL/GenBank/DDBJ whole genome shotgun (WGS) entry which is preliminary data.</text>
</comment>
<dbReference type="STRING" id="764103.G7E2S5"/>
<dbReference type="GO" id="GO:0005886">
    <property type="term" value="C:plasma membrane"/>
    <property type="evidence" value="ECO:0007669"/>
    <property type="project" value="InterPro"/>
</dbReference>
<feature type="transmembrane region" description="Helical" evidence="12">
    <location>
        <begin position="280"/>
        <end position="296"/>
    </location>
</feature>
<dbReference type="EMBL" id="BABT02000112">
    <property type="protein sequence ID" value="GAA97135.1"/>
    <property type="molecule type" value="Genomic_DNA"/>
</dbReference>
<dbReference type="InParanoid" id="G7E2S5"/>
<evidence type="ECO:0000313" key="14">
    <source>
        <dbReference type="EMBL" id="GAA97135.1"/>
    </source>
</evidence>
<feature type="compositionally biased region" description="Polar residues" evidence="11">
    <location>
        <begin position="547"/>
        <end position="563"/>
    </location>
</feature>
<dbReference type="GO" id="GO:0030007">
    <property type="term" value="P:intracellular potassium ion homeostasis"/>
    <property type="evidence" value="ECO:0007669"/>
    <property type="project" value="TreeGrafter"/>
</dbReference>
<dbReference type="Proteomes" id="UP000009131">
    <property type="component" value="Unassembled WGS sequence"/>
</dbReference>
<feature type="compositionally biased region" description="Basic and acidic residues" evidence="11">
    <location>
        <begin position="619"/>
        <end position="633"/>
    </location>
</feature>
<keyword evidence="4" id="KW-0050">Antiport</keyword>
<evidence type="ECO:0000259" key="13">
    <source>
        <dbReference type="Pfam" id="PF00999"/>
    </source>
</evidence>
<protein>
    <recommendedName>
        <fullName evidence="13">Cation/H+ exchanger transmembrane domain-containing protein</fullName>
    </recommendedName>
</protein>
<dbReference type="eggNOG" id="KOG4505">
    <property type="taxonomic scope" value="Eukaryota"/>
</dbReference>
<gene>
    <name evidence="14" type="primary">Mo03810</name>
    <name evidence="14" type="ORF">E5Q_03810</name>
</gene>
<evidence type="ECO:0000256" key="3">
    <source>
        <dbReference type="ARBA" id="ARBA00022448"/>
    </source>
</evidence>
<keyword evidence="3" id="KW-0813">Transport</keyword>
<feature type="compositionally biased region" description="Basic and acidic residues" evidence="11">
    <location>
        <begin position="503"/>
        <end position="521"/>
    </location>
</feature>
<evidence type="ECO:0000256" key="12">
    <source>
        <dbReference type="SAM" id="Phobius"/>
    </source>
</evidence>
<keyword evidence="7" id="KW-0915">Sodium</keyword>
<name>G7E2S5_MIXOS</name>
<dbReference type="Pfam" id="PF00999">
    <property type="entry name" value="Na_H_Exchanger"/>
    <property type="match status" value="1"/>
</dbReference>
<dbReference type="GO" id="GO:0015385">
    <property type="term" value="F:sodium:proton antiporter activity"/>
    <property type="evidence" value="ECO:0007669"/>
    <property type="project" value="InterPro"/>
</dbReference>
<keyword evidence="8" id="KW-0406">Ion transport</keyword>
<feature type="compositionally biased region" description="Polar residues" evidence="11">
    <location>
        <begin position="832"/>
        <end position="841"/>
    </location>
</feature>
<reference evidence="14 15" key="2">
    <citation type="journal article" date="2012" name="Open Biol.">
        <title>Characteristics of nucleosomes and linker DNA regions on the genome of the basidiomycete Mixia osmundae revealed by mono- and dinucleosome mapping.</title>
        <authorList>
            <person name="Nishida H."/>
            <person name="Kondo S."/>
            <person name="Matsumoto T."/>
            <person name="Suzuki Y."/>
            <person name="Yoshikawa H."/>
            <person name="Taylor T.D."/>
            <person name="Sugiyama J."/>
        </authorList>
    </citation>
    <scope>NUCLEOTIDE SEQUENCE [LARGE SCALE GENOMIC DNA]</scope>
    <source>
        <strain evidence="15">CBS 9802 / IAM 14324 / JCM 22182 / KY 12970</strain>
    </source>
</reference>
<dbReference type="PANTHER" id="PTHR31382">
    <property type="entry name" value="NA(+)/H(+) ANTIPORTER"/>
    <property type="match status" value="1"/>
</dbReference>
<sequence>MQDANYGGMPPDTQAYGGEGDLAEAHHALFRIGPEVNAVHLAYTLIAVFIVVFGTFSAFIKERLFIGEAIISTAFGIAFSQHAAKLFEPNEWGAGNKRFDDLILEVTRVVIALSVFAVGVELPKSYVLRHWRSLAFLLGPVMLFGWLISGGLVTALIPGFGFLHSLVIAACVTPTDPILAASVVGKGKFAQEHVPSHIRHVLQAESGCNDGAAFPFLYLAMFLLLREESSVGHSIGEWILTVVLYQIVLGVVMGAAIGIIARKLMKFSKRRNLIDRESMVAMYVALALLSTGVTVLAGSDDLLSAFACGTAFAWDDWFSESIEDSNFSNIIDLLVNCATFIFIGATVPFQAYSDPNLNLNPWRLSVLSILILLLRRIPAVMCLSPWIPDMKTRRESLFCAHFGPMGVGAIFISTLAVSRLPTPGQPPYNEMDRLALSIQPITYFLVMSSIIVHGLTIPFFNLGKRVHSISRTWTGASASGEPSWLSRMRRVGDGKDIPSPSPSDEKHDRDLDKAEEGKAEAEDFGVDMGDVDMKDFAATDDTPDFPHSNTTGSDDTNVGSSAGPSKDDGKRAANDPEEEVKKEKCYHDKGGEQRWEEGHYIVIERAGGEDVIVIDKDKLESDPDKYKEDDARLQKLPSHTVREEEHKLRKIISHEGERLEAAAQNAARKYLGIGAGKRRRSSAASTKPPMSTLDQTTSTTSQTIPEVVQGSSSDHEPAPTVASSPQQSEAPKSGSPNREEGTARPWLARGLSMARDTKPKESKDPAEIQAKLDRDAACRKERKDCTGAERSWVQGRHLVIERNKGEDVEVVDLDAPGVRRGRAFGSAAVARSGSQPASNRELTAEDQLAADVIERRRTEREESAEREDAATSMMPNILRPTLATAQSLRQMIQRRRSNTTSGMSERGRPQALETVSQSRPPSPSRGTIRFAENVKAPTRPPSPSAAPRGQQKYFPRH</sequence>
<feature type="transmembrane region" description="Helical" evidence="12">
    <location>
        <begin position="330"/>
        <end position="352"/>
    </location>
</feature>
<feature type="transmembrane region" description="Helical" evidence="12">
    <location>
        <begin position="441"/>
        <end position="462"/>
    </location>
</feature>
<dbReference type="FunFam" id="1.20.1530.20:FF:000015">
    <property type="entry name" value="Na(+)/H(+) antiporter 2"/>
    <property type="match status" value="1"/>
</dbReference>
<dbReference type="InterPro" id="IPR006153">
    <property type="entry name" value="Cation/H_exchanger_TM"/>
</dbReference>
<feature type="compositionally biased region" description="Basic and acidic residues" evidence="11">
    <location>
        <begin position="852"/>
        <end position="869"/>
    </location>
</feature>
<dbReference type="GO" id="GO:0036376">
    <property type="term" value="P:sodium ion export across plasma membrane"/>
    <property type="evidence" value="ECO:0007669"/>
    <property type="project" value="InterPro"/>
</dbReference>
<feature type="compositionally biased region" description="Polar residues" evidence="11">
    <location>
        <begin position="721"/>
        <end position="736"/>
    </location>
</feature>
<organism evidence="14 15">
    <name type="scientific">Mixia osmundae (strain CBS 9802 / IAM 14324 / JCM 22182 / KY 12970)</name>
    <dbReference type="NCBI Taxonomy" id="764103"/>
    <lineage>
        <taxon>Eukaryota</taxon>
        <taxon>Fungi</taxon>
        <taxon>Dikarya</taxon>
        <taxon>Basidiomycota</taxon>
        <taxon>Pucciniomycotina</taxon>
        <taxon>Mixiomycetes</taxon>
        <taxon>Mixiales</taxon>
        <taxon>Mixiaceae</taxon>
        <taxon>Mixia</taxon>
    </lineage>
</organism>
<evidence type="ECO:0000256" key="4">
    <source>
        <dbReference type="ARBA" id="ARBA00022449"/>
    </source>
</evidence>
<dbReference type="InterPro" id="IPR004712">
    <property type="entry name" value="Na+/H+_antiporter_fungi"/>
</dbReference>
<evidence type="ECO:0000256" key="1">
    <source>
        <dbReference type="ARBA" id="ARBA00004141"/>
    </source>
</evidence>
<dbReference type="PANTHER" id="PTHR31382:SF4">
    <property type="entry name" value="NA(+)_H(+) ANTIPORTER"/>
    <property type="match status" value="1"/>
</dbReference>
<feature type="domain" description="Cation/H+ exchanger transmembrane" evidence="13">
    <location>
        <begin position="52"/>
        <end position="459"/>
    </location>
</feature>